<dbReference type="Pfam" id="PF00293">
    <property type="entry name" value="NUDIX"/>
    <property type="match status" value="1"/>
</dbReference>
<evidence type="ECO:0000313" key="2">
    <source>
        <dbReference type="EMBL" id="EAY29181.1"/>
    </source>
</evidence>
<proteinExistence type="predicted"/>
<dbReference type="EMBL" id="AAWS01000012">
    <property type="protein sequence ID" value="EAY29181.1"/>
    <property type="molecule type" value="Genomic_DNA"/>
</dbReference>
<dbReference type="InterPro" id="IPR015797">
    <property type="entry name" value="NUDIX_hydrolase-like_dom_sf"/>
</dbReference>
<dbReference type="InterPro" id="IPR000086">
    <property type="entry name" value="NUDIX_hydrolase_dom"/>
</dbReference>
<sequence>MENLDYFDDNLNYLGTASRKEIHEKGLWHKTIHCWILRTDPTDQQPYVVFQQRSAQKEYNPLTLDISAAGHYGAGETDQEATREIEEELGIQVQWEKLRFLGILQEANIIKGQYGATAINREFCYTYFLVDNRPLSSYRVQESELATVVQIPVDEGLKLFSGETNSVQGRNIHDELTTYSIADFLPRDKTYYLKIFVMAERYFEGKKYLVI</sequence>
<evidence type="ECO:0000259" key="1">
    <source>
        <dbReference type="PROSITE" id="PS51462"/>
    </source>
</evidence>
<dbReference type="SUPFAM" id="SSF55811">
    <property type="entry name" value="Nudix"/>
    <property type="match status" value="1"/>
</dbReference>
<dbReference type="eggNOG" id="COG1443">
    <property type="taxonomic scope" value="Bacteria"/>
</dbReference>
<dbReference type="RefSeq" id="WP_002696812.1">
    <property type="nucleotide sequence ID" value="NZ_AAWS01000012.1"/>
</dbReference>
<name>A1ZKF5_MICM2</name>
<dbReference type="PANTHER" id="PTHR10885">
    <property type="entry name" value="ISOPENTENYL-DIPHOSPHATE DELTA-ISOMERASE"/>
    <property type="match status" value="1"/>
</dbReference>
<dbReference type="CDD" id="cd04692">
    <property type="entry name" value="NUDIX_Hydrolase"/>
    <property type="match status" value="1"/>
</dbReference>
<feature type="domain" description="Nudix hydrolase" evidence="1">
    <location>
        <begin position="27"/>
        <end position="173"/>
    </location>
</feature>
<dbReference type="AlphaFoldDB" id="A1ZKF5"/>
<dbReference type="Proteomes" id="UP000004095">
    <property type="component" value="Unassembled WGS sequence"/>
</dbReference>
<dbReference type="OrthoDB" id="9786032at2"/>
<dbReference type="Gene3D" id="3.90.79.10">
    <property type="entry name" value="Nucleoside Triphosphate Pyrophosphohydrolase"/>
    <property type="match status" value="1"/>
</dbReference>
<evidence type="ECO:0000313" key="3">
    <source>
        <dbReference type="Proteomes" id="UP000004095"/>
    </source>
</evidence>
<protein>
    <submittedName>
        <fullName evidence="2">MutT/nudix family protein</fullName>
    </submittedName>
</protein>
<comment type="caution">
    <text evidence="2">The sequence shown here is derived from an EMBL/GenBank/DDBJ whole genome shotgun (WGS) entry which is preliminary data.</text>
</comment>
<reference evidence="2 3" key="1">
    <citation type="submission" date="2007-01" db="EMBL/GenBank/DDBJ databases">
        <authorList>
            <person name="Haygood M."/>
            <person name="Podell S."/>
            <person name="Anderson C."/>
            <person name="Hopkinson B."/>
            <person name="Roe K."/>
            <person name="Barbeau K."/>
            <person name="Gaasterland T."/>
            <person name="Ferriera S."/>
            <person name="Johnson J."/>
            <person name="Kravitz S."/>
            <person name="Beeson K."/>
            <person name="Sutton G."/>
            <person name="Rogers Y.-H."/>
            <person name="Friedman R."/>
            <person name="Frazier M."/>
            <person name="Venter J.C."/>
        </authorList>
    </citation>
    <scope>NUCLEOTIDE SEQUENCE [LARGE SCALE GENOMIC DNA]</scope>
    <source>
        <strain evidence="2 3">ATCC 23134</strain>
    </source>
</reference>
<gene>
    <name evidence="2" type="ORF">M23134_02372</name>
</gene>
<dbReference type="GO" id="GO:0003824">
    <property type="term" value="F:catalytic activity"/>
    <property type="evidence" value="ECO:0007669"/>
    <property type="project" value="UniProtKB-ARBA"/>
</dbReference>
<dbReference type="PANTHER" id="PTHR10885:SF0">
    <property type="entry name" value="ISOPENTENYL-DIPHOSPHATE DELTA-ISOMERASE"/>
    <property type="match status" value="1"/>
</dbReference>
<dbReference type="PROSITE" id="PS51462">
    <property type="entry name" value="NUDIX"/>
    <property type="match status" value="1"/>
</dbReference>
<organism evidence="2 3">
    <name type="scientific">Microscilla marina ATCC 23134</name>
    <dbReference type="NCBI Taxonomy" id="313606"/>
    <lineage>
        <taxon>Bacteria</taxon>
        <taxon>Pseudomonadati</taxon>
        <taxon>Bacteroidota</taxon>
        <taxon>Cytophagia</taxon>
        <taxon>Cytophagales</taxon>
        <taxon>Microscillaceae</taxon>
        <taxon>Microscilla</taxon>
    </lineage>
</organism>
<accession>A1ZKF5</accession>
<keyword evidence="3" id="KW-1185">Reference proteome</keyword>